<keyword evidence="3" id="KW-1133">Transmembrane helix</keyword>
<name>A0A558B2P6_9GAMM</name>
<feature type="domain" description="TonB C-terminal" evidence="6">
    <location>
        <begin position="162"/>
        <end position="252"/>
    </location>
</feature>
<accession>A0A558B2P6</accession>
<organism evidence="7 8">
    <name type="scientific">Marinobacter vinifirmus</name>
    <dbReference type="NCBI Taxonomy" id="355591"/>
    <lineage>
        <taxon>Bacteria</taxon>
        <taxon>Pseudomonadati</taxon>
        <taxon>Pseudomonadota</taxon>
        <taxon>Gammaproteobacteria</taxon>
        <taxon>Pseudomonadales</taxon>
        <taxon>Marinobacteraceae</taxon>
        <taxon>Marinobacter</taxon>
    </lineage>
</organism>
<comment type="caution">
    <text evidence="7">The sequence shown here is derived from an EMBL/GenBank/DDBJ whole genome shotgun (WGS) entry which is preliminary data.</text>
</comment>
<dbReference type="InterPro" id="IPR006260">
    <property type="entry name" value="TonB/TolA_C"/>
</dbReference>
<evidence type="ECO:0000313" key="8">
    <source>
        <dbReference type="Proteomes" id="UP000319142"/>
    </source>
</evidence>
<evidence type="ECO:0000256" key="4">
    <source>
        <dbReference type="ARBA" id="ARBA00023136"/>
    </source>
</evidence>
<dbReference type="PROSITE" id="PS52015">
    <property type="entry name" value="TONB_CTD"/>
    <property type="match status" value="1"/>
</dbReference>
<gene>
    <name evidence="7" type="ORF">FHK81_16290</name>
</gene>
<dbReference type="AlphaFoldDB" id="A0A558B2P6"/>
<evidence type="ECO:0000259" key="6">
    <source>
        <dbReference type="PROSITE" id="PS52015"/>
    </source>
</evidence>
<feature type="compositionally biased region" description="Low complexity" evidence="5">
    <location>
        <begin position="54"/>
        <end position="73"/>
    </location>
</feature>
<feature type="compositionally biased region" description="Low complexity" evidence="5">
    <location>
        <begin position="80"/>
        <end position="94"/>
    </location>
</feature>
<keyword evidence="2" id="KW-0812">Transmembrane</keyword>
<dbReference type="InterPro" id="IPR037682">
    <property type="entry name" value="TonB_C"/>
</dbReference>
<dbReference type="NCBIfam" id="TIGR01352">
    <property type="entry name" value="tonB_Cterm"/>
    <property type="match status" value="1"/>
</dbReference>
<dbReference type="RefSeq" id="WP_273135078.1">
    <property type="nucleotide sequence ID" value="NZ_VMRX01000053.1"/>
</dbReference>
<evidence type="ECO:0000256" key="2">
    <source>
        <dbReference type="ARBA" id="ARBA00022692"/>
    </source>
</evidence>
<dbReference type="EMBL" id="VMRX01000053">
    <property type="protein sequence ID" value="TVT30788.1"/>
    <property type="molecule type" value="Genomic_DNA"/>
</dbReference>
<keyword evidence="4" id="KW-0472">Membrane</keyword>
<evidence type="ECO:0000256" key="5">
    <source>
        <dbReference type="SAM" id="MobiDB-lite"/>
    </source>
</evidence>
<evidence type="ECO:0000256" key="1">
    <source>
        <dbReference type="ARBA" id="ARBA00004167"/>
    </source>
</evidence>
<feature type="compositionally biased region" description="Pro residues" evidence="5">
    <location>
        <begin position="95"/>
        <end position="128"/>
    </location>
</feature>
<comment type="subcellular location">
    <subcellularLocation>
        <location evidence="1">Membrane</location>
        <topology evidence="1">Single-pass membrane protein</topology>
    </subcellularLocation>
</comment>
<dbReference type="Gene3D" id="3.30.1150.10">
    <property type="match status" value="1"/>
</dbReference>
<dbReference type="GO" id="GO:0016020">
    <property type="term" value="C:membrane"/>
    <property type="evidence" value="ECO:0007669"/>
    <property type="project" value="UniProtKB-SubCell"/>
</dbReference>
<reference evidence="7 8" key="1">
    <citation type="submission" date="2019-07" db="EMBL/GenBank/DDBJ databases">
        <title>The pathways for chlorine oxyanion respiration interact through the shared metabolite chlorate.</title>
        <authorList>
            <person name="Barnum T.P."/>
            <person name="Cheng Y."/>
            <person name="Hill K.A."/>
            <person name="Lucas L.N."/>
            <person name="Carlson H.K."/>
            <person name="Coates J.D."/>
        </authorList>
    </citation>
    <scope>NUCLEOTIDE SEQUENCE [LARGE SCALE GENOMIC DNA]</scope>
    <source>
        <strain evidence="7">UCB</strain>
    </source>
</reference>
<protein>
    <submittedName>
        <fullName evidence="7">TonB family protein</fullName>
    </submittedName>
</protein>
<dbReference type="Pfam" id="PF03544">
    <property type="entry name" value="TonB_C"/>
    <property type="match status" value="1"/>
</dbReference>
<feature type="region of interest" description="Disordered" evidence="5">
    <location>
        <begin position="54"/>
        <end position="154"/>
    </location>
</feature>
<evidence type="ECO:0000313" key="7">
    <source>
        <dbReference type="EMBL" id="TVT30788.1"/>
    </source>
</evidence>
<evidence type="ECO:0000256" key="3">
    <source>
        <dbReference type="ARBA" id="ARBA00022989"/>
    </source>
</evidence>
<dbReference type="Proteomes" id="UP000319142">
    <property type="component" value="Unassembled WGS sequence"/>
</dbReference>
<dbReference type="SUPFAM" id="SSF74653">
    <property type="entry name" value="TolA/TonB C-terminal domain"/>
    <property type="match status" value="1"/>
</dbReference>
<sequence length="252" mass="26806">MPEKAPPAPAIPAHYRLALALSLAFMAHTLLLAGLPAPLQEVREVSHRVVFRLASSPSEATRASTPASSSAQPPRHPEFEVPTTPEPVTTTAPSTPAPKPKPDPVPAPEAPAPTPQPAPSPEPAPAPASTPSIESAPRTGEQESAETIARITDSPAERDPYLILLATHLAEQLDQQRVPAISQLGEQVSMDLELTLLPNGALTRARVIRSTGIQRIDEAAYRAALAASPYPEPKGEESDRFEVKLVFTPKRT</sequence>
<proteinExistence type="predicted"/>
<dbReference type="GO" id="GO:0055085">
    <property type="term" value="P:transmembrane transport"/>
    <property type="evidence" value="ECO:0007669"/>
    <property type="project" value="InterPro"/>
</dbReference>